<keyword evidence="8" id="KW-0282">Flagellum</keyword>
<organism evidence="8 9">
    <name type="scientific">Parvularcula maris</name>
    <dbReference type="NCBI Taxonomy" id="2965077"/>
    <lineage>
        <taxon>Bacteria</taxon>
        <taxon>Pseudomonadati</taxon>
        <taxon>Pseudomonadota</taxon>
        <taxon>Alphaproteobacteria</taxon>
        <taxon>Parvularculales</taxon>
        <taxon>Parvularculaceae</taxon>
        <taxon>Parvularcula</taxon>
    </lineage>
</organism>
<comment type="similarity">
    <text evidence="2 4">Belongs to the flagella basal body rod proteins family.</text>
</comment>
<evidence type="ECO:0000256" key="4">
    <source>
        <dbReference type="RuleBase" id="RU362116"/>
    </source>
</evidence>
<gene>
    <name evidence="8" type="primary">flgF</name>
    <name evidence="8" type="ORF">NOG11_05790</name>
</gene>
<dbReference type="Pfam" id="PF22692">
    <property type="entry name" value="LlgE_F_G_D1"/>
    <property type="match status" value="1"/>
</dbReference>
<dbReference type="InterPro" id="IPR019776">
    <property type="entry name" value="Flagellar_basal_body_rod_CS"/>
</dbReference>
<keyword evidence="8" id="KW-0969">Cilium</keyword>
<dbReference type="Proteomes" id="UP001142610">
    <property type="component" value="Unassembled WGS sequence"/>
</dbReference>
<name>A0A9X2L871_9PROT</name>
<dbReference type="NCBIfam" id="TIGR02490">
    <property type="entry name" value="flgF"/>
    <property type="match status" value="1"/>
</dbReference>
<dbReference type="PANTHER" id="PTHR30435:SF19">
    <property type="entry name" value="FLAGELLAR BASAL-BODY ROD PROTEIN FLGG"/>
    <property type="match status" value="1"/>
</dbReference>
<feature type="domain" description="Flagellar hook protein FlgE/F/G-like D1" evidence="7">
    <location>
        <begin position="81"/>
        <end position="147"/>
    </location>
</feature>
<accession>A0A9X2L871</accession>
<keyword evidence="9" id="KW-1185">Reference proteome</keyword>
<comment type="subcellular location">
    <subcellularLocation>
        <location evidence="1 4">Bacterial flagellum basal body</location>
    </subcellularLocation>
</comment>
<dbReference type="Pfam" id="PF00460">
    <property type="entry name" value="Flg_bb_rod"/>
    <property type="match status" value="1"/>
</dbReference>
<dbReference type="RefSeq" id="WP_256618760.1">
    <property type="nucleotide sequence ID" value="NZ_JANIBC010000003.1"/>
</dbReference>
<comment type="caution">
    <text evidence="8">The sequence shown here is derived from an EMBL/GenBank/DDBJ whole genome shotgun (WGS) entry which is preliminary data.</text>
</comment>
<dbReference type="Pfam" id="PF06429">
    <property type="entry name" value="Flg_bbr_C"/>
    <property type="match status" value="1"/>
</dbReference>
<evidence type="ECO:0000256" key="3">
    <source>
        <dbReference type="ARBA" id="ARBA00023143"/>
    </source>
</evidence>
<dbReference type="AlphaFoldDB" id="A0A9X2L871"/>
<evidence type="ECO:0000256" key="2">
    <source>
        <dbReference type="ARBA" id="ARBA00009677"/>
    </source>
</evidence>
<evidence type="ECO:0000313" key="9">
    <source>
        <dbReference type="Proteomes" id="UP001142610"/>
    </source>
</evidence>
<proteinExistence type="inferred from homology"/>
<evidence type="ECO:0000259" key="5">
    <source>
        <dbReference type="Pfam" id="PF00460"/>
    </source>
</evidence>
<dbReference type="EMBL" id="JANIBC010000003">
    <property type="protein sequence ID" value="MCQ8184898.1"/>
    <property type="molecule type" value="Genomic_DNA"/>
</dbReference>
<dbReference type="SUPFAM" id="SSF117143">
    <property type="entry name" value="Flagellar hook protein flgE"/>
    <property type="match status" value="1"/>
</dbReference>
<keyword evidence="8" id="KW-0966">Cell projection</keyword>
<protein>
    <recommendedName>
        <fullName evidence="4">Flagellar basal-body rod protein FlgF</fullName>
    </recommendedName>
</protein>
<dbReference type="NCBIfam" id="TIGR03506">
    <property type="entry name" value="FlgEFG_subfam"/>
    <property type="match status" value="1"/>
</dbReference>
<dbReference type="PROSITE" id="PS00588">
    <property type="entry name" value="FLAGELLA_BB_ROD"/>
    <property type="match status" value="1"/>
</dbReference>
<dbReference type="InterPro" id="IPR037925">
    <property type="entry name" value="FlgE/F/G-like"/>
</dbReference>
<comment type="subunit">
    <text evidence="4">The basal body constitutes a major portion of the flagellar organelle and consists of five rings (E,L,P,S, and M) mounted on a central rod. The rod consists of about 26 subunits of FlgG in the distal portion, and FlgB, FlgC and FlgF are thought to build up the proximal portion of the rod with about 6 subunits each.</text>
</comment>
<dbReference type="InterPro" id="IPR010930">
    <property type="entry name" value="Flg_bb/hook_C_dom"/>
</dbReference>
<dbReference type="GO" id="GO:0030694">
    <property type="term" value="C:bacterial-type flagellum basal body, rod"/>
    <property type="evidence" value="ECO:0007669"/>
    <property type="project" value="UniProtKB-UniRule"/>
</dbReference>
<evidence type="ECO:0000259" key="7">
    <source>
        <dbReference type="Pfam" id="PF22692"/>
    </source>
</evidence>
<dbReference type="InterPro" id="IPR020013">
    <property type="entry name" value="Flagellar_FlgE/F/G"/>
</dbReference>
<dbReference type="InterPro" id="IPR001444">
    <property type="entry name" value="Flag_bb_rod_N"/>
</dbReference>
<sequence>MTDAITLSVERQSGLMRELTMIANNVANASTTGYKKEAAVFAEFMKKVPGQDAMSMGSLRGHYTDLSAGAFQATDAPLDVAIEGDGFFGVERGGEQLLTRDGHFQLDAEGALVTADGFAVLDEGGGPIELPPGTGEVAIGRDGTITADGVPFAQLGVFAATPETLTRAGGNLWSAGGRLEADEDPRVRQGFLENANVSPVEEMARLIEAQRMYEAGSNLQSDEHERLRSLIEALGQQ</sequence>
<evidence type="ECO:0000259" key="6">
    <source>
        <dbReference type="Pfam" id="PF06429"/>
    </source>
</evidence>
<keyword evidence="3 4" id="KW-0975">Bacterial flagellum</keyword>
<dbReference type="GO" id="GO:0071978">
    <property type="term" value="P:bacterial-type flagellum-dependent swarming motility"/>
    <property type="evidence" value="ECO:0007669"/>
    <property type="project" value="TreeGrafter"/>
</dbReference>
<reference evidence="8" key="1">
    <citation type="submission" date="2022-07" db="EMBL/GenBank/DDBJ databases">
        <title>Parvularcula maris sp. nov., an algicidal bacterium isolated from seawater.</title>
        <authorList>
            <person name="Li F."/>
        </authorList>
    </citation>
    <scope>NUCLEOTIDE SEQUENCE</scope>
    <source>
        <strain evidence="8">BGMRC 0090</strain>
    </source>
</reference>
<evidence type="ECO:0000313" key="8">
    <source>
        <dbReference type="EMBL" id="MCQ8184898.1"/>
    </source>
</evidence>
<evidence type="ECO:0000256" key="1">
    <source>
        <dbReference type="ARBA" id="ARBA00004117"/>
    </source>
</evidence>
<dbReference type="PANTHER" id="PTHR30435">
    <property type="entry name" value="FLAGELLAR PROTEIN"/>
    <property type="match status" value="1"/>
</dbReference>
<feature type="domain" description="Flagellar basal-body/hook protein C-terminal" evidence="6">
    <location>
        <begin position="188"/>
        <end position="231"/>
    </location>
</feature>
<dbReference type="InterPro" id="IPR053967">
    <property type="entry name" value="LlgE_F_G-like_D1"/>
</dbReference>
<dbReference type="InterPro" id="IPR012836">
    <property type="entry name" value="FlgF"/>
</dbReference>
<feature type="domain" description="Flagellar basal body rod protein N-terminal" evidence="5">
    <location>
        <begin position="16"/>
        <end position="35"/>
    </location>
</feature>